<dbReference type="SMART" id="SM00066">
    <property type="entry name" value="GAL4"/>
    <property type="match status" value="1"/>
</dbReference>
<keyword evidence="6" id="KW-0539">Nucleus</keyword>
<keyword evidence="1" id="KW-0479">Metal-binding</keyword>
<gene>
    <name evidence="9" type="ORF">LTR78_001314</name>
</gene>
<dbReference type="InterPro" id="IPR036864">
    <property type="entry name" value="Zn2-C6_fun-type_DNA-bd_sf"/>
</dbReference>
<dbReference type="Pfam" id="PF04082">
    <property type="entry name" value="Fungal_trans"/>
    <property type="match status" value="1"/>
</dbReference>
<proteinExistence type="predicted"/>
<dbReference type="PROSITE" id="PS50048">
    <property type="entry name" value="ZN2_CY6_FUNGAL_2"/>
    <property type="match status" value="1"/>
</dbReference>
<dbReference type="GO" id="GO:0008270">
    <property type="term" value="F:zinc ion binding"/>
    <property type="evidence" value="ECO:0007669"/>
    <property type="project" value="InterPro"/>
</dbReference>
<protein>
    <recommendedName>
        <fullName evidence="8">Zn(2)-C6 fungal-type domain-containing protein</fullName>
    </recommendedName>
</protein>
<dbReference type="SMART" id="SM00906">
    <property type="entry name" value="Fungal_trans"/>
    <property type="match status" value="1"/>
</dbReference>
<name>A0AAE0WWK5_9PEZI</name>
<dbReference type="GO" id="GO:0003677">
    <property type="term" value="F:DNA binding"/>
    <property type="evidence" value="ECO:0007669"/>
    <property type="project" value="UniProtKB-KW"/>
</dbReference>
<evidence type="ECO:0000256" key="3">
    <source>
        <dbReference type="ARBA" id="ARBA00023015"/>
    </source>
</evidence>
<organism evidence="9 10">
    <name type="scientific">Recurvomyces mirabilis</name>
    <dbReference type="NCBI Taxonomy" id="574656"/>
    <lineage>
        <taxon>Eukaryota</taxon>
        <taxon>Fungi</taxon>
        <taxon>Dikarya</taxon>
        <taxon>Ascomycota</taxon>
        <taxon>Pezizomycotina</taxon>
        <taxon>Dothideomycetes</taxon>
        <taxon>Dothideomycetidae</taxon>
        <taxon>Mycosphaerellales</taxon>
        <taxon>Teratosphaeriaceae</taxon>
        <taxon>Recurvomyces</taxon>
    </lineage>
</organism>
<dbReference type="PANTHER" id="PTHR47171:SF2">
    <property type="entry name" value="TRANSCRIPTION FACTOR, PUTATIVE-RELATED"/>
    <property type="match status" value="1"/>
</dbReference>
<dbReference type="PANTHER" id="PTHR47171">
    <property type="entry name" value="FARA-RELATED"/>
    <property type="match status" value="1"/>
</dbReference>
<dbReference type="Gene3D" id="4.10.240.10">
    <property type="entry name" value="Zn(2)-C6 fungal-type DNA-binding domain"/>
    <property type="match status" value="1"/>
</dbReference>
<evidence type="ECO:0000256" key="4">
    <source>
        <dbReference type="ARBA" id="ARBA00023125"/>
    </source>
</evidence>
<dbReference type="Pfam" id="PF00172">
    <property type="entry name" value="Zn_clus"/>
    <property type="match status" value="1"/>
</dbReference>
<dbReference type="GO" id="GO:0006351">
    <property type="term" value="P:DNA-templated transcription"/>
    <property type="evidence" value="ECO:0007669"/>
    <property type="project" value="InterPro"/>
</dbReference>
<dbReference type="SUPFAM" id="SSF57701">
    <property type="entry name" value="Zn2/Cys6 DNA-binding domain"/>
    <property type="match status" value="1"/>
</dbReference>
<comment type="caution">
    <text evidence="9">The sequence shown here is derived from an EMBL/GenBank/DDBJ whole genome shotgun (WGS) entry which is preliminary data.</text>
</comment>
<dbReference type="EMBL" id="JAUTXT010000003">
    <property type="protein sequence ID" value="KAK3678861.1"/>
    <property type="molecule type" value="Genomic_DNA"/>
</dbReference>
<keyword evidence="3" id="KW-0805">Transcription regulation</keyword>
<dbReference type="CDD" id="cd00067">
    <property type="entry name" value="GAL4"/>
    <property type="match status" value="1"/>
</dbReference>
<keyword evidence="4" id="KW-0238">DNA-binding</keyword>
<feature type="region of interest" description="Disordered" evidence="7">
    <location>
        <begin position="38"/>
        <end position="68"/>
    </location>
</feature>
<evidence type="ECO:0000259" key="8">
    <source>
        <dbReference type="PROSITE" id="PS50048"/>
    </source>
</evidence>
<dbReference type="GO" id="GO:0000981">
    <property type="term" value="F:DNA-binding transcription factor activity, RNA polymerase II-specific"/>
    <property type="evidence" value="ECO:0007669"/>
    <property type="project" value="InterPro"/>
</dbReference>
<dbReference type="AlphaFoldDB" id="A0AAE0WWK5"/>
<dbReference type="CDD" id="cd12148">
    <property type="entry name" value="fungal_TF_MHR"/>
    <property type="match status" value="1"/>
</dbReference>
<evidence type="ECO:0000256" key="7">
    <source>
        <dbReference type="SAM" id="MobiDB-lite"/>
    </source>
</evidence>
<dbReference type="Proteomes" id="UP001274830">
    <property type="component" value="Unassembled WGS sequence"/>
</dbReference>
<keyword evidence="5" id="KW-0804">Transcription</keyword>
<sequence>MSTTAQACASCHARKVRCDTVYSALSVPQPCTACQKAGTECKPHQRKRRREASPDYATIQSKRPPPLNDDVVSVLPAQHTIHSRGPVTKASPQSSYLGRSEYVPAHVPIDEEDASRYEGHTHLTSSTDCSTVISTIPSSMRSSLVKSFNDCCRPWMPLLSEAEAMRRADEEPSSLLTTAIFVAGSKVSTSPKAVEVGTQCYARARMMFFAEEEPDVLQVIMALIFLQWWNPSGPEHVSIHNSSFWLRTAVGLAHQIGLHREPSPKAIDGPLRRAIWWTLVSRDCQIATSHGRPRAINIIDSDVRPLALANINAVDDDDNNLFISFVNITHILGDLTEHCLRGTLGAQQRMTIEERLLHWIKSLPTPLRLHERDTNRLCAYNFTSRHIHVPYFVAITILFHQKRSNECPPMPSLLAASFISGIFEEYLDWGAMTAVSPASIFYIFTAALTQISSHRYAGVTPPDIAARELQIAEMSLSELKKRFATAYGAERVVRQTVHAMRKTPTASLTRAPTILTEQELEFFKPFGPELCHHWYVIQAARSGLATALPSCQGSPQQETYMTRPEVVQMDGNLNIDSMPFFGTDAMATDLDAWLPDDAFERLWWRDWTSQPG</sequence>
<evidence type="ECO:0000256" key="6">
    <source>
        <dbReference type="ARBA" id="ARBA00023242"/>
    </source>
</evidence>
<evidence type="ECO:0000256" key="2">
    <source>
        <dbReference type="ARBA" id="ARBA00022833"/>
    </source>
</evidence>
<dbReference type="InterPro" id="IPR007219">
    <property type="entry name" value="XnlR_reg_dom"/>
</dbReference>
<evidence type="ECO:0000313" key="10">
    <source>
        <dbReference type="Proteomes" id="UP001274830"/>
    </source>
</evidence>
<evidence type="ECO:0000256" key="1">
    <source>
        <dbReference type="ARBA" id="ARBA00022723"/>
    </source>
</evidence>
<dbReference type="PROSITE" id="PS00463">
    <property type="entry name" value="ZN2_CY6_FUNGAL_1"/>
    <property type="match status" value="1"/>
</dbReference>
<reference evidence="9" key="1">
    <citation type="submission" date="2023-07" db="EMBL/GenBank/DDBJ databases">
        <title>Black Yeasts Isolated from many extreme environments.</title>
        <authorList>
            <person name="Coleine C."/>
            <person name="Stajich J.E."/>
            <person name="Selbmann L."/>
        </authorList>
    </citation>
    <scope>NUCLEOTIDE SEQUENCE</scope>
    <source>
        <strain evidence="9">CCFEE 5485</strain>
    </source>
</reference>
<keyword evidence="2" id="KW-0862">Zinc</keyword>
<accession>A0AAE0WWK5</accession>
<evidence type="ECO:0000313" key="9">
    <source>
        <dbReference type="EMBL" id="KAK3678861.1"/>
    </source>
</evidence>
<keyword evidence="10" id="KW-1185">Reference proteome</keyword>
<dbReference type="InterPro" id="IPR001138">
    <property type="entry name" value="Zn2Cys6_DnaBD"/>
</dbReference>
<evidence type="ECO:0000256" key="5">
    <source>
        <dbReference type="ARBA" id="ARBA00023163"/>
    </source>
</evidence>
<feature type="domain" description="Zn(2)-C6 fungal-type" evidence="8">
    <location>
        <begin position="7"/>
        <end position="41"/>
    </location>
</feature>
<dbReference type="InterPro" id="IPR052073">
    <property type="entry name" value="Amide_Lactam_Regulators"/>
</dbReference>